<evidence type="ECO:0000313" key="1">
    <source>
        <dbReference type="EMBL" id="MPC35780.1"/>
    </source>
</evidence>
<dbReference type="EMBL" id="VSRR010003344">
    <property type="protein sequence ID" value="MPC35780.1"/>
    <property type="molecule type" value="Genomic_DNA"/>
</dbReference>
<evidence type="ECO:0000313" key="2">
    <source>
        <dbReference type="Proteomes" id="UP000324222"/>
    </source>
</evidence>
<proteinExistence type="predicted"/>
<protein>
    <submittedName>
        <fullName evidence="1">Uncharacterized protein</fullName>
    </submittedName>
</protein>
<sequence>MFLTGLRHCLQLLAAPEAQQQDQWGNQEAQHHLCDCIQRGLPEGSDSRCGTAEHDGCLPQPVRDKSAWTSFSAHKSGVAVPGHHLVGSSSPSPARLRKHKAIITKLTRQEQASPQFIPLDHSTSSQKTCDLAMSTLFQVRARDSCSGGLSRWAWRRADRMLWSSSEPSFRRKTVICQGNNQIFNTYNTSRLTAYACT</sequence>
<keyword evidence="2" id="KW-1185">Reference proteome</keyword>
<organism evidence="1 2">
    <name type="scientific">Portunus trituberculatus</name>
    <name type="common">Swimming crab</name>
    <name type="synonym">Neptunus trituberculatus</name>
    <dbReference type="NCBI Taxonomy" id="210409"/>
    <lineage>
        <taxon>Eukaryota</taxon>
        <taxon>Metazoa</taxon>
        <taxon>Ecdysozoa</taxon>
        <taxon>Arthropoda</taxon>
        <taxon>Crustacea</taxon>
        <taxon>Multicrustacea</taxon>
        <taxon>Malacostraca</taxon>
        <taxon>Eumalacostraca</taxon>
        <taxon>Eucarida</taxon>
        <taxon>Decapoda</taxon>
        <taxon>Pleocyemata</taxon>
        <taxon>Brachyura</taxon>
        <taxon>Eubrachyura</taxon>
        <taxon>Portunoidea</taxon>
        <taxon>Portunidae</taxon>
        <taxon>Portuninae</taxon>
        <taxon>Portunus</taxon>
    </lineage>
</organism>
<accession>A0A5B7EMG1</accession>
<dbReference type="AlphaFoldDB" id="A0A5B7EMG1"/>
<dbReference type="Proteomes" id="UP000324222">
    <property type="component" value="Unassembled WGS sequence"/>
</dbReference>
<gene>
    <name evidence="1" type="ORF">E2C01_029214</name>
</gene>
<name>A0A5B7EMG1_PORTR</name>
<reference evidence="1 2" key="1">
    <citation type="submission" date="2019-05" db="EMBL/GenBank/DDBJ databases">
        <title>Another draft genome of Portunus trituberculatus and its Hox gene families provides insights of decapod evolution.</title>
        <authorList>
            <person name="Jeong J.-H."/>
            <person name="Song I."/>
            <person name="Kim S."/>
            <person name="Choi T."/>
            <person name="Kim D."/>
            <person name="Ryu S."/>
            <person name="Kim W."/>
        </authorList>
    </citation>
    <scope>NUCLEOTIDE SEQUENCE [LARGE SCALE GENOMIC DNA]</scope>
    <source>
        <tissue evidence="1">Muscle</tissue>
    </source>
</reference>
<comment type="caution">
    <text evidence="1">The sequence shown here is derived from an EMBL/GenBank/DDBJ whole genome shotgun (WGS) entry which is preliminary data.</text>
</comment>